<evidence type="ECO:0000313" key="6">
    <source>
        <dbReference type="EMBL" id="GAA4990363.1"/>
    </source>
</evidence>
<dbReference type="InterPro" id="IPR036388">
    <property type="entry name" value="WH-like_DNA-bd_sf"/>
</dbReference>
<proteinExistence type="inferred from homology"/>
<dbReference type="InterPro" id="IPR036390">
    <property type="entry name" value="WH_DNA-bd_sf"/>
</dbReference>
<evidence type="ECO:0000259" key="5">
    <source>
        <dbReference type="PROSITE" id="PS50931"/>
    </source>
</evidence>
<keyword evidence="4" id="KW-0804">Transcription</keyword>
<evidence type="ECO:0000256" key="4">
    <source>
        <dbReference type="ARBA" id="ARBA00023163"/>
    </source>
</evidence>
<keyword evidence="3" id="KW-0238">DNA-binding</keyword>
<dbReference type="Gene3D" id="1.10.10.10">
    <property type="entry name" value="Winged helix-like DNA-binding domain superfamily/Winged helix DNA-binding domain"/>
    <property type="match status" value="1"/>
</dbReference>
<dbReference type="Proteomes" id="UP001500466">
    <property type="component" value="Unassembled WGS sequence"/>
</dbReference>
<dbReference type="Pfam" id="PF00126">
    <property type="entry name" value="HTH_1"/>
    <property type="match status" value="1"/>
</dbReference>
<name>A0ABP9I839_9ACTN</name>
<comment type="caution">
    <text evidence="6">The sequence shown here is derived from an EMBL/GenBank/DDBJ whole genome shotgun (WGS) entry which is preliminary data.</text>
</comment>
<dbReference type="RefSeq" id="WP_345680042.1">
    <property type="nucleotide sequence ID" value="NZ_BAABHS010000039.1"/>
</dbReference>
<reference evidence="7" key="1">
    <citation type="journal article" date="2019" name="Int. J. Syst. Evol. Microbiol.">
        <title>The Global Catalogue of Microorganisms (GCM) 10K type strain sequencing project: providing services to taxonomists for standard genome sequencing and annotation.</title>
        <authorList>
            <consortium name="The Broad Institute Genomics Platform"/>
            <consortium name="The Broad Institute Genome Sequencing Center for Infectious Disease"/>
            <person name="Wu L."/>
            <person name="Ma J."/>
        </authorList>
    </citation>
    <scope>NUCLEOTIDE SEQUENCE [LARGE SCALE GENOMIC DNA]</scope>
    <source>
        <strain evidence="7">JCM 17986</strain>
    </source>
</reference>
<dbReference type="PANTHER" id="PTHR30346">
    <property type="entry name" value="TRANSCRIPTIONAL DUAL REGULATOR HCAR-RELATED"/>
    <property type="match status" value="1"/>
</dbReference>
<accession>A0ABP9I839</accession>
<dbReference type="PANTHER" id="PTHR30346:SF0">
    <property type="entry name" value="HCA OPERON TRANSCRIPTIONAL ACTIVATOR HCAR"/>
    <property type="match status" value="1"/>
</dbReference>
<evidence type="ECO:0000256" key="3">
    <source>
        <dbReference type="ARBA" id="ARBA00023125"/>
    </source>
</evidence>
<protein>
    <submittedName>
        <fullName evidence="6">LysR family transcriptional regulator</fullName>
    </submittedName>
</protein>
<dbReference type="Gene3D" id="3.40.190.10">
    <property type="entry name" value="Periplasmic binding protein-like II"/>
    <property type="match status" value="2"/>
</dbReference>
<evidence type="ECO:0000256" key="1">
    <source>
        <dbReference type="ARBA" id="ARBA00009437"/>
    </source>
</evidence>
<dbReference type="SUPFAM" id="SSF46785">
    <property type="entry name" value="Winged helix' DNA-binding domain"/>
    <property type="match status" value="1"/>
</dbReference>
<comment type="similarity">
    <text evidence="1">Belongs to the LysR transcriptional regulatory family.</text>
</comment>
<evidence type="ECO:0000256" key="2">
    <source>
        <dbReference type="ARBA" id="ARBA00023015"/>
    </source>
</evidence>
<dbReference type="CDD" id="cd08414">
    <property type="entry name" value="PBP2_LTTR_aromatics_like"/>
    <property type="match status" value="1"/>
</dbReference>
<dbReference type="PROSITE" id="PS50931">
    <property type="entry name" value="HTH_LYSR"/>
    <property type="match status" value="1"/>
</dbReference>
<dbReference type="InterPro" id="IPR005119">
    <property type="entry name" value="LysR_subst-bd"/>
</dbReference>
<dbReference type="EMBL" id="BAABHS010000039">
    <property type="protein sequence ID" value="GAA4990363.1"/>
    <property type="molecule type" value="Genomic_DNA"/>
</dbReference>
<dbReference type="Pfam" id="PF03466">
    <property type="entry name" value="LysR_substrate"/>
    <property type="match status" value="1"/>
</dbReference>
<organism evidence="6 7">
    <name type="scientific">Yinghuangia aomiensis</name>
    <dbReference type="NCBI Taxonomy" id="676205"/>
    <lineage>
        <taxon>Bacteria</taxon>
        <taxon>Bacillati</taxon>
        <taxon>Actinomycetota</taxon>
        <taxon>Actinomycetes</taxon>
        <taxon>Kitasatosporales</taxon>
        <taxon>Streptomycetaceae</taxon>
        <taxon>Yinghuangia</taxon>
    </lineage>
</organism>
<keyword evidence="7" id="KW-1185">Reference proteome</keyword>
<sequence>MELRDIEIFLTLADELHFGRTADKLLVSRARVSQAIKLQERRIGAPLFERTSRSVALTPIGAQLREDLDAGYRRIHEGLERAAAAARGLTGVLRLGVMDAMLHEIHAVTDLFRERHPECELSIREAVFGDPFGPLRAGTVDVQLVWLPVEEPDLTVGPVVMVEPMVLAVSAKHPLAQRESVSLEDIADGPVFRMLGNAPAYWEEAINPRVTPGGRPIRRGPAVTTATETLAHVGAGLGMSPVPEHAPRYFSRPDIAYVPLTDAPLIRWALVWRTAGDSPLVRAFTRAAADAAAG</sequence>
<dbReference type="SUPFAM" id="SSF53850">
    <property type="entry name" value="Periplasmic binding protein-like II"/>
    <property type="match status" value="1"/>
</dbReference>
<evidence type="ECO:0000313" key="7">
    <source>
        <dbReference type="Proteomes" id="UP001500466"/>
    </source>
</evidence>
<dbReference type="InterPro" id="IPR000847">
    <property type="entry name" value="LysR_HTH_N"/>
</dbReference>
<feature type="domain" description="HTH lysR-type" evidence="5">
    <location>
        <begin position="1"/>
        <end position="58"/>
    </location>
</feature>
<gene>
    <name evidence="6" type="ORF">GCM10023205_72150</name>
</gene>
<keyword evidence="2" id="KW-0805">Transcription regulation</keyword>